<accession>A0A0S4ILL6</accession>
<dbReference type="Proteomes" id="UP000051952">
    <property type="component" value="Unassembled WGS sequence"/>
</dbReference>
<dbReference type="AlphaFoldDB" id="A0A0S4ILL6"/>
<organism evidence="2 3">
    <name type="scientific">Bodo saltans</name>
    <name type="common">Flagellated protozoan</name>
    <dbReference type="NCBI Taxonomy" id="75058"/>
    <lineage>
        <taxon>Eukaryota</taxon>
        <taxon>Discoba</taxon>
        <taxon>Euglenozoa</taxon>
        <taxon>Kinetoplastea</taxon>
        <taxon>Metakinetoplastina</taxon>
        <taxon>Eubodonida</taxon>
        <taxon>Bodonidae</taxon>
        <taxon>Bodo</taxon>
    </lineage>
</organism>
<proteinExistence type="predicted"/>
<dbReference type="EMBL" id="CYKH01000080">
    <property type="protein sequence ID" value="CUE69971.1"/>
    <property type="molecule type" value="Genomic_DNA"/>
</dbReference>
<feature type="compositionally biased region" description="Low complexity" evidence="1">
    <location>
        <begin position="387"/>
        <end position="397"/>
    </location>
</feature>
<protein>
    <submittedName>
        <fullName evidence="2">Uncharacterized protein</fullName>
    </submittedName>
</protein>
<reference evidence="3" key="1">
    <citation type="submission" date="2015-09" db="EMBL/GenBank/DDBJ databases">
        <authorList>
            <consortium name="Pathogen Informatics"/>
        </authorList>
    </citation>
    <scope>NUCLEOTIDE SEQUENCE [LARGE SCALE GENOMIC DNA]</scope>
    <source>
        <strain evidence="3">Lake Konstanz</strain>
    </source>
</reference>
<evidence type="ECO:0000313" key="2">
    <source>
        <dbReference type="EMBL" id="CUE69971.1"/>
    </source>
</evidence>
<evidence type="ECO:0000313" key="3">
    <source>
        <dbReference type="Proteomes" id="UP000051952"/>
    </source>
</evidence>
<keyword evidence="3" id="KW-1185">Reference proteome</keyword>
<gene>
    <name evidence="2" type="ORF">BSAL_52245</name>
</gene>
<sequence length="397" mass="42406">MSWPGPTPCTSSDDALPPNDALELLRRCLTLSTAPWAAQFQAHPSWSASTSSSVAFQDAIGWLGLELISKQRHMRLCSILARQEENEAALAASDASHRLSGLRAYQGRKRSRDNVPPIISLASIDEATELRATQLRPRALRATGASSPSLMGFVEWVQHVERNRDTDAVMEFLGLASSAQLLRCVYAVGVVGMWTVHGASVELLNLASLLRVLTCGTHDNTPNPAHVVCWTAAFTQTLYQPPSPPLEGRGVVGRAQVTVDTAGIHIEGVVQLLFPSDATSTFVNVFVAPMLASLAVTTTGLPYRGGGQSSSRVSAGSGTKLRELLAACCNDLAPFVSRGTFGGLDVPRGAKYYPAARKLQLLWMDRYKTLFVAAASRHDDGEDSDGGDSSSSNSSLA</sequence>
<name>A0A0S4ILL6_BODSA</name>
<evidence type="ECO:0000256" key="1">
    <source>
        <dbReference type="SAM" id="MobiDB-lite"/>
    </source>
</evidence>
<dbReference type="VEuPathDB" id="TriTrypDB:BSAL_52245"/>
<feature type="region of interest" description="Disordered" evidence="1">
    <location>
        <begin position="378"/>
        <end position="397"/>
    </location>
</feature>